<name>A0A150XIX0_ROSEK</name>
<dbReference type="RefSeq" id="WP_062591087.1">
    <property type="nucleotide sequence ID" value="NZ_LQZQ01000009.1"/>
</dbReference>
<dbReference type="InterPro" id="IPR055151">
    <property type="entry name" value="GH113"/>
</dbReference>
<sequence length="369" mass="43360">MRKQYKKLGITITPILLIAAFYFAFSDSNSSPKSLINIPHHEKHRGVCWVGSSREVAEAEIKALVAKNINWISQTPFGWQSGYDNPEVRGNHGREEQNGWWGERDEGLKLTTQYAKENGIKTILKPHIWLRDQEGKWRGEIQMKTEEDWQKWFSDYEDFMLHYAQVAEDVEMEMLCIGTELHQTCIEREEDWRKLIAKIRTIYSGEITYAANFSDEYQDVKFWDALDYIGVQGYFPLTDKENPTVEDLRKGWAQPLKDLEAFSIQYNKPILFTEVGYKSTKDAGIDPWEWPQRINAEEREKIFSEETQANAYQALFDEVMDEPWFAGLHIWKWYPNFGNSRNSSEFNIDFTPQKKQAEQVIIDSFAKFK</sequence>
<dbReference type="STRING" id="279360.MB14_18340"/>
<comment type="caution">
    <text evidence="1">The sequence shown here is derived from an EMBL/GenBank/DDBJ whole genome shotgun (WGS) entry which is preliminary data.</text>
</comment>
<dbReference type="Pfam" id="PF22612">
    <property type="entry name" value="GH113"/>
    <property type="match status" value="1"/>
</dbReference>
<dbReference type="Gene3D" id="3.20.20.80">
    <property type="entry name" value="Glycosidases"/>
    <property type="match status" value="1"/>
</dbReference>
<dbReference type="InterPro" id="IPR017853">
    <property type="entry name" value="GH"/>
</dbReference>
<dbReference type="AlphaFoldDB" id="A0A150XIX0"/>
<keyword evidence="2" id="KW-1185">Reference proteome</keyword>
<evidence type="ECO:0000313" key="2">
    <source>
        <dbReference type="Proteomes" id="UP000075583"/>
    </source>
</evidence>
<dbReference type="Proteomes" id="UP000075583">
    <property type="component" value="Unassembled WGS sequence"/>
</dbReference>
<dbReference type="CDD" id="cd19608">
    <property type="entry name" value="GH113_mannanase-like"/>
    <property type="match status" value="1"/>
</dbReference>
<accession>A0A150XIX0</accession>
<dbReference type="EMBL" id="LQZQ01000009">
    <property type="protein sequence ID" value="KYG78687.1"/>
    <property type="molecule type" value="Genomic_DNA"/>
</dbReference>
<proteinExistence type="predicted"/>
<organism evidence="1 2">
    <name type="scientific">Roseivirga ehrenbergii (strain DSM 102268 / JCM 13514 / KCTC 12282 / NCIMB 14502 / KMM 6017)</name>
    <dbReference type="NCBI Taxonomy" id="279360"/>
    <lineage>
        <taxon>Bacteria</taxon>
        <taxon>Pseudomonadati</taxon>
        <taxon>Bacteroidota</taxon>
        <taxon>Cytophagia</taxon>
        <taxon>Cytophagales</taxon>
        <taxon>Roseivirgaceae</taxon>
        <taxon>Roseivirga</taxon>
    </lineage>
</organism>
<evidence type="ECO:0008006" key="3">
    <source>
        <dbReference type="Google" id="ProtNLM"/>
    </source>
</evidence>
<protein>
    <recommendedName>
        <fullName evidence="3">GTA TIM-barrel-like domain-containing protein</fullName>
    </recommendedName>
</protein>
<dbReference type="SUPFAM" id="SSF51445">
    <property type="entry name" value="(Trans)glycosidases"/>
    <property type="match status" value="1"/>
</dbReference>
<gene>
    <name evidence="1" type="ORF">MB14_18340</name>
</gene>
<evidence type="ECO:0000313" key="1">
    <source>
        <dbReference type="EMBL" id="KYG78687.1"/>
    </source>
</evidence>
<reference evidence="1" key="1">
    <citation type="submission" date="2016-01" db="EMBL/GenBank/DDBJ databases">
        <title>Genome sequencing of Roseivirga ehrenbergii KMM 6017.</title>
        <authorList>
            <person name="Selvaratnam C."/>
            <person name="Thevarajoo S."/>
            <person name="Goh K.M."/>
            <person name="Ee R."/>
            <person name="Chan K.-G."/>
            <person name="Chong C.S."/>
        </authorList>
    </citation>
    <scope>NUCLEOTIDE SEQUENCE [LARGE SCALE GENOMIC DNA]</scope>
    <source>
        <strain evidence="1">KMM 6017</strain>
    </source>
</reference>